<feature type="compositionally biased region" description="Low complexity" evidence="2">
    <location>
        <begin position="228"/>
        <end position="243"/>
    </location>
</feature>
<evidence type="ECO:0000313" key="5">
    <source>
        <dbReference type="Proteomes" id="UP000018817"/>
    </source>
</evidence>
<keyword evidence="1" id="KW-0378">Hydrolase</keyword>
<dbReference type="GO" id="GO:0006508">
    <property type="term" value="P:proteolysis"/>
    <property type="evidence" value="ECO:0007669"/>
    <property type="project" value="InterPro"/>
</dbReference>
<evidence type="ECO:0000256" key="2">
    <source>
        <dbReference type="SAM" id="MobiDB-lite"/>
    </source>
</evidence>
<dbReference type="PANTHER" id="PTHR33064:SF37">
    <property type="entry name" value="RIBONUCLEASE H"/>
    <property type="match status" value="1"/>
</dbReference>
<dbReference type="Gene3D" id="3.10.10.10">
    <property type="entry name" value="HIV Type 1 Reverse Transcriptase, subunit A, domain 1"/>
    <property type="match status" value="1"/>
</dbReference>
<accession>W2PN55</accession>
<dbReference type="Gene3D" id="3.30.70.270">
    <property type="match status" value="1"/>
</dbReference>
<dbReference type="EMBL" id="KI669626">
    <property type="protein sequence ID" value="ETN01460.1"/>
    <property type="molecule type" value="Genomic_DNA"/>
</dbReference>
<feature type="domain" description="Peptidase A2" evidence="3">
    <location>
        <begin position="335"/>
        <end position="425"/>
    </location>
</feature>
<gene>
    <name evidence="4" type="ORF">PPTG_24067</name>
</gene>
<dbReference type="PROSITE" id="PS50175">
    <property type="entry name" value="ASP_PROT_RETROV"/>
    <property type="match status" value="1"/>
</dbReference>
<dbReference type="PANTHER" id="PTHR33064">
    <property type="entry name" value="POL PROTEIN"/>
    <property type="match status" value="1"/>
</dbReference>
<feature type="region of interest" description="Disordered" evidence="2">
    <location>
        <begin position="1"/>
        <end position="33"/>
    </location>
</feature>
<dbReference type="VEuPathDB" id="FungiDB:PPTG_24067"/>
<evidence type="ECO:0000256" key="1">
    <source>
        <dbReference type="ARBA" id="ARBA00022801"/>
    </source>
</evidence>
<dbReference type="OMA" id="WEWIMAT"/>
<reference evidence="5" key="1">
    <citation type="submission" date="2011-12" db="EMBL/GenBank/DDBJ databases">
        <authorList>
            <consortium name="The Broad Institute Genome Sequencing Platform"/>
            <person name="Russ C."/>
            <person name="Tyler B."/>
            <person name="Panabieres F."/>
            <person name="Shan W."/>
            <person name="Tripathy S."/>
            <person name="Grunwald N."/>
            <person name="Machado M."/>
            <person name="Young S.K."/>
            <person name="Zeng Q."/>
            <person name="Gargeya S."/>
            <person name="Fitzgerald M."/>
            <person name="Haas B."/>
            <person name="Abouelleil A."/>
            <person name="Alvarado L."/>
            <person name="Arachchi H.M."/>
            <person name="Berlin A."/>
            <person name="Chapman S.B."/>
            <person name="Gearin G."/>
            <person name="Goldberg J."/>
            <person name="Griggs A."/>
            <person name="Gujja S."/>
            <person name="Hansen M."/>
            <person name="Heiman D."/>
            <person name="Howarth C."/>
            <person name="Larimer J."/>
            <person name="Lui A."/>
            <person name="MacDonald P.J.P."/>
            <person name="McCowen C."/>
            <person name="Montmayeur A."/>
            <person name="Murphy C."/>
            <person name="Neiman D."/>
            <person name="Pearson M."/>
            <person name="Priest M."/>
            <person name="Roberts A."/>
            <person name="Saif S."/>
            <person name="Shea T."/>
            <person name="Sisk P."/>
            <person name="Stolte C."/>
            <person name="Sykes S."/>
            <person name="Wortman J."/>
            <person name="Nusbaum C."/>
            <person name="Birren B."/>
        </authorList>
    </citation>
    <scope>NUCLEOTIDE SEQUENCE [LARGE SCALE GENOMIC DNA]</scope>
    <source>
        <strain evidence="5">INRA-310</strain>
    </source>
</reference>
<name>W2PN55_PHYN3</name>
<feature type="region of interest" description="Disordered" evidence="2">
    <location>
        <begin position="56"/>
        <end position="77"/>
    </location>
</feature>
<dbReference type="InterPro" id="IPR051320">
    <property type="entry name" value="Viral_Replic_Matur_Polypro"/>
</dbReference>
<dbReference type="InterPro" id="IPR043502">
    <property type="entry name" value="DNA/RNA_pol_sf"/>
</dbReference>
<dbReference type="Proteomes" id="UP000018817">
    <property type="component" value="Unassembled WGS sequence"/>
</dbReference>
<feature type="compositionally biased region" description="Basic and acidic residues" evidence="2">
    <location>
        <begin position="68"/>
        <end position="77"/>
    </location>
</feature>
<reference evidence="4 5" key="2">
    <citation type="submission" date="2013-11" db="EMBL/GenBank/DDBJ databases">
        <title>The Genome Sequence of Phytophthora parasitica INRA-310.</title>
        <authorList>
            <consortium name="The Broad Institute Genomics Platform"/>
            <person name="Russ C."/>
            <person name="Tyler B."/>
            <person name="Panabieres F."/>
            <person name="Shan W."/>
            <person name="Tripathy S."/>
            <person name="Grunwald N."/>
            <person name="Machado M."/>
            <person name="Johnson C.S."/>
            <person name="Arredondo F."/>
            <person name="Hong C."/>
            <person name="Coffey M."/>
            <person name="Young S.K."/>
            <person name="Zeng Q."/>
            <person name="Gargeya S."/>
            <person name="Fitzgerald M."/>
            <person name="Abouelleil A."/>
            <person name="Alvarado L."/>
            <person name="Chapman S.B."/>
            <person name="Gainer-Dewar J."/>
            <person name="Goldberg J."/>
            <person name="Griggs A."/>
            <person name="Gujja S."/>
            <person name="Hansen M."/>
            <person name="Howarth C."/>
            <person name="Imamovic A."/>
            <person name="Ireland A."/>
            <person name="Larimer J."/>
            <person name="McCowan C."/>
            <person name="Murphy C."/>
            <person name="Pearson M."/>
            <person name="Poon T.W."/>
            <person name="Priest M."/>
            <person name="Roberts A."/>
            <person name="Saif S."/>
            <person name="Shea T."/>
            <person name="Sykes S."/>
            <person name="Wortman J."/>
            <person name="Nusbaum C."/>
            <person name="Birren B."/>
        </authorList>
    </citation>
    <scope>NUCLEOTIDE SEQUENCE [LARGE SCALE GENOMIC DNA]</scope>
    <source>
        <strain evidence="4 5">INRA-310</strain>
    </source>
</reference>
<dbReference type="GO" id="GO:0004190">
    <property type="term" value="F:aspartic-type endopeptidase activity"/>
    <property type="evidence" value="ECO:0007669"/>
    <property type="project" value="InterPro"/>
</dbReference>
<dbReference type="InterPro" id="IPR021109">
    <property type="entry name" value="Peptidase_aspartic_dom_sf"/>
</dbReference>
<dbReference type="SUPFAM" id="SSF56672">
    <property type="entry name" value="DNA/RNA polymerases"/>
    <property type="match status" value="1"/>
</dbReference>
<dbReference type="SUPFAM" id="SSF50630">
    <property type="entry name" value="Acid proteases"/>
    <property type="match status" value="1"/>
</dbReference>
<dbReference type="RefSeq" id="XP_008913253.1">
    <property type="nucleotide sequence ID" value="XM_008915005.1"/>
</dbReference>
<dbReference type="InterPro" id="IPR001995">
    <property type="entry name" value="Peptidase_A2_cat"/>
</dbReference>
<dbReference type="Gene3D" id="2.40.70.10">
    <property type="entry name" value="Acid Proteases"/>
    <property type="match status" value="1"/>
</dbReference>
<proteinExistence type="predicted"/>
<dbReference type="InterPro" id="IPR043128">
    <property type="entry name" value="Rev_trsase/Diguanyl_cyclase"/>
</dbReference>
<evidence type="ECO:0000313" key="4">
    <source>
        <dbReference type="EMBL" id="ETN01460.1"/>
    </source>
</evidence>
<organism evidence="4 5">
    <name type="scientific">Phytophthora nicotianae (strain INRA-310)</name>
    <name type="common">Phytophthora parasitica</name>
    <dbReference type="NCBI Taxonomy" id="761204"/>
    <lineage>
        <taxon>Eukaryota</taxon>
        <taxon>Sar</taxon>
        <taxon>Stramenopiles</taxon>
        <taxon>Oomycota</taxon>
        <taxon>Peronosporomycetes</taxon>
        <taxon>Peronosporales</taxon>
        <taxon>Peronosporaceae</taxon>
        <taxon>Phytophthora</taxon>
    </lineage>
</organism>
<dbReference type="GeneID" id="20192666"/>
<dbReference type="AlphaFoldDB" id="W2PN55"/>
<evidence type="ECO:0000259" key="3">
    <source>
        <dbReference type="PROSITE" id="PS50175"/>
    </source>
</evidence>
<feature type="region of interest" description="Disordered" evidence="2">
    <location>
        <begin position="210"/>
        <end position="269"/>
    </location>
</feature>
<protein>
    <recommendedName>
        <fullName evidence="3">Peptidase A2 domain-containing protein</fullName>
    </recommendedName>
</protein>
<sequence>MANTRSGNANATGGDPSSPTSNQPRPRATVGTSLSGDIHALTPLFTPLLPQKISSTSHAALVQRRKDRRDYEETARSRAKDGAHDIIVPVKTTFDQGLLRLWCRLRSHIAIDDVINDRIMAEVDKIIASVKNYNVPDIDYEMRSKLRMNLKETDISERLIQYFKTCHDIIDDNGWRVFFDDSTGKKQLCRILIASLEPQALREDALEHDKAFQRHKRDKRERSDGDSTSHSSSRPSKSAKNTSFRNATRLVSAEPPAKTSTERPKVPLKPCPHCDGMHWLSECPKATDEEKSEIRRKLRAQRSNGSKKDGARLKRLRECIPSEEKTVTLNDVIELPYCADTGADRTAISRSHVDELQQRDPSVNLITLKNPVVNVAVGKREITCTTSVHLRVLLNTAAGLVALHKPVECLVIEDDEPEFILGRDLLKALGIDIDRQLEQLVIRDTDEEEDLVDLDEMLPGAGPDPTGSDLHNAIEKLIRTALDHGFPHLLAPRLRAIVLKHDIWRLELGNDPPAKVEPLKIRLKDGANAGKSNQDSTHLPRWASPVLPVRNAGMSEQEYRQTCDYRLVNDLVEALISTMPHMATLLEYTKGKNHYGLFDLLKGFWQLPLHILSQELMSYITDCKIFTPRRVCPPGML</sequence>